<evidence type="ECO:0000313" key="2">
    <source>
        <dbReference type="Proteomes" id="UP001457282"/>
    </source>
</evidence>
<name>A0AAW1WLX0_RUBAR</name>
<gene>
    <name evidence="1" type="ORF">M0R45_033099</name>
</gene>
<evidence type="ECO:0000313" key="1">
    <source>
        <dbReference type="EMBL" id="KAK9924746.1"/>
    </source>
</evidence>
<dbReference type="AlphaFoldDB" id="A0AAW1WLX0"/>
<keyword evidence="2" id="KW-1185">Reference proteome</keyword>
<organism evidence="1 2">
    <name type="scientific">Rubus argutus</name>
    <name type="common">Southern blackberry</name>
    <dbReference type="NCBI Taxonomy" id="59490"/>
    <lineage>
        <taxon>Eukaryota</taxon>
        <taxon>Viridiplantae</taxon>
        <taxon>Streptophyta</taxon>
        <taxon>Embryophyta</taxon>
        <taxon>Tracheophyta</taxon>
        <taxon>Spermatophyta</taxon>
        <taxon>Magnoliopsida</taxon>
        <taxon>eudicotyledons</taxon>
        <taxon>Gunneridae</taxon>
        <taxon>Pentapetalae</taxon>
        <taxon>rosids</taxon>
        <taxon>fabids</taxon>
        <taxon>Rosales</taxon>
        <taxon>Rosaceae</taxon>
        <taxon>Rosoideae</taxon>
        <taxon>Rosoideae incertae sedis</taxon>
        <taxon>Rubus</taxon>
    </lineage>
</organism>
<proteinExistence type="predicted"/>
<comment type="caution">
    <text evidence="1">The sequence shown here is derived from an EMBL/GenBank/DDBJ whole genome shotgun (WGS) entry which is preliminary data.</text>
</comment>
<dbReference type="Proteomes" id="UP001457282">
    <property type="component" value="Unassembled WGS sequence"/>
</dbReference>
<dbReference type="EMBL" id="JBEDUW010000006">
    <property type="protein sequence ID" value="KAK9924746.1"/>
    <property type="molecule type" value="Genomic_DNA"/>
</dbReference>
<sequence>MVVVQASKLNLPNPSLCSPHITSLLFEPNSLSLALMHSDSTFSLYPSVSPLSLSSLPPPQTLINPPSSSSTFLLLQNPNPNLNTRVLFIVSGPYRGGSQVLLRFYILHRQKQFVRSKVVCNQKDLHFDQKLGVLVDSNHGVSIKLAGSVNFFAMYSVSSSKIWVFAVKAVSNGDDDDDGVAVKLMRCAVIDCCKLVWSISISFGFLILGEDDGVRVLNLRQLVKGRVRNSRTSNLSLKLGLANGVVGDNVNSAAGDCGHKHASGKCEGTLEKTCNVYLCRKSDRNYVSVKQRSVKLKQDSCEEGVCFAAFKSKEFETSKSRRRIPLKAISIDAVSPNKFVILDSDGGLHLLHLSSPVIGSDLITFMQQLPNTMKVQKLAVLPDIATRTQSVWVSDGYNSVQMMVVSDMGSAVNENDVNESEEKPMQFTVGLTIFAGEKIQDLTPLAANAILILGQGNLYTYATS</sequence>
<dbReference type="PANTHER" id="PTHR37383">
    <property type="entry name" value="OS01G0694200 PROTEIN"/>
    <property type="match status" value="1"/>
</dbReference>
<accession>A0AAW1WLX0</accession>
<protein>
    <submittedName>
        <fullName evidence="1">Uncharacterized protein</fullName>
    </submittedName>
</protein>
<dbReference type="PANTHER" id="PTHR37383:SF1">
    <property type="entry name" value="OS01G0694200 PROTEIN"/>
    <property type="match status" value="1"/>
</dbReference>
<reference evidence="1 2" key="1">
    <citation type="journal article" date="2023" name="G3 (Bethesda)">
        <title>A chromosome-length genome assembly and annotation of blackberry (Rubus argutus, cv. 'Hillquist').</title>
        <authorList>
            <person name="Bruna T."/>
            <person name="Aryal R."/>
            <person name="Dudchenko O."/>
            <person name="Sargent D.J."/>
            <person name="Mead D."/>
            <person name="Buti M."/>
            <person name="Cavallini A."/>
            <person name="Hytonen T."/>
            <person name="Andres J."/>
            <person name="Pham M."/>
            <person name="Weisz D."/>
            <person name="Mascagni F."/>
            <person name="Usai G."/>
            <person name="Natali L."/>
            <person name="Bassil N."/>
            <person name="Fernandez G.E."/>
            <person name="Lomsadze A."/>
            <person name="Armour M."/>
            <person name="Olukolu B."/>
            <person name="Poorten T."/>
            <person name="Britton C."/>
            <person name="Davik J."/>
            <person name="Ashrafi H."/>
            <person name="Aiden E.L."/>
            <person name="Borodovsky M."/>
            <person name="Worthington M."/>
        </authorList>
    </citation>
    <scope>NUCLEOTIDE SEQUENCE [LARGE SCALE GENOMIC DNA]</scope>
    <source>
        <strain evidence="1">PI 553951</strain>
    </source>
</reference>